<sequence>MDTQLQPGTIRMTPVRKRLEARLYLFQAAAGEGKNQTVVVDLNNHFSFGTIAVNDWLVYDSLGPNKRVVAHAQGTQVHVLNSPGERWKTDIFFVFENDGLKGSTLEVRGSSVTEVGEWAIVGGTGEFARAEGIMYKKVVQDFGNNRRMVELNIDATYGPSSKWT</sequence>
<comment type="function">
    <text evidence="4">Dirigent proteins impart stereoselectivity on the phenoxy radical-coupling reaction, yielding optically active lignans from two molecules of coniferyl alcohol in the biosynthesis of lignans, flavonolignans, and alkaloids and thus plays a central role in plant secondary metabolism.</text>
</comment>
<dbReference type="InterPro" id="IPR004265">
    <property type="entry name" value="Dirigent"/>
</dbReference>
<dbReference type="GO" id="GO:0009699">
    <property type="term" value="P:phenylpropanoid biosynthetic process"/>
    <property type="evidence" value="ECO:0007669"/>
    <property type="project" value="UniProtKB-ARBA"/>
</dbReference>
<evidence type="ECO:0000313" key="5">
    <source>
        <dbReference type="EMBL" id="KAJ4767543.1"/>
    </source>
</evidence>
<dbReference type="Proteomes" id="UP001140206">
    <property type="component" value="Chromosome 4"/>
</dbReference>
<evidence type="ECO:0000256" key="2">
    <source>
        <dbReference type="ARBA" id="ARBA00011738"/>
    </source>
</evidence>
<protein>
    <recommendedName>
        <fullName evidence="4">Dirigent protein</fullName>
    </recommendedName>
</protein>
<keyword evidence="3 4" id="KW-0964">Secreted</keyword>
<dbReference type="InterPro" id="IPR044859">
    <property type="entry name" value="Allene_oxi_cyc_Dirigent"/>
</dbReference>
<reference evidence="5" key="1">
    <citation type="submission" date="2022-08" db="EMBL/GenBank/DDBJ databases">
        <authorList>
            <person name="Marques A."/>
        </authorList>
    </citation>
    <scope>NUCLEOTIDE SEQUENCE</scope>
    <source>
        <strain evidence="5">RhyPub2mFocal</strain>
        <tissue evidence="5">Leaves</tissue>
    </source>
</reference>
<keyword evidence="4" id="KW-0052">Apoplast</keyword>
<dbReference type="Pfam" id="PF03018">
    <property type="entry name" value="Dirigent"/>
    <property type="match status" value="1"/>
</dbReference>
<name>A0AAV8DMN9_9POAL</name>
<comment type="similarity">
    <text evidence="1 4">Belongs to the plant dirigent protein family.</text>
</comment>
<organism evidence="5 6">
    <name type="scientific">Rhynchospora pubera</name>
    <dbReference type="NCBI Taxonomy" id="906938"/>
    <lineage>
        <taxon>Eukaryota</taxon>
        <taxon>Viridiplantae</taxon>
        <taxon>Streptophyta</taxon>
        <taxon>Embryophyta</taxon>
        <taxon>Tracheophyta</taxon>
        <taxon>Spermatophyta</taxon>
        <taxon>Magnoliopsida</taxon>
        <taxon>Liliopsida</taxon>
        <taxon>Poales</taxon>
        <taxon>Cyperaceae</taxon>
        <taxon>Cyperoideae</taxon>
        <taxon>Rhynchosporeae</taxon>
        <taxon>Rhynchospora</taxon>
    </lineage>
</organism>
<dbReference type="EMBL" id="JAMFTS010000004">
    <property type="protein sequence ID" value="KAJ4767543.1"/>
    <property type="molecule type" value="Genomic_DNA"/>
</dbReference>
<comment type="caution">
    <text evidence="5">The sequence shown here is derived from an EMBL/GenBank/DDBJ whole genome shotgun (WGS) entry which is preliminary data.</text>
</comment>
<comment type="subunit">
    <text evidence="2 4">Homodimer.</text>
</comment>
<evidence type="ECO:0000313" key="6">
    <source>
        <dbReference type="Proteomes" id="UP001140206"/>
    </source>
</evidence>
<keyword evidence="6" id="KW-1185">Reference proteome</keyword>
<accession>A0AAV8DMN9</accession>
<dbReference type="PANTHER" id="PTHR21495">
    <property type="entry name" value="NUCLEOPORIN-RELATED"/>
    <property type="match status" value="1"/>
</dbReference>
<gene>
    <name evidence="5" type="ORF">LUZ62_077918</name>
</gene>
<proteinExistence type="inferred from homology"/>
<dbReference type="GO" id="GO:0048046">
    <property type="term" value="C:apoplast"/>
    <property type="evidence" value="ECO:0007669"/>
    <property type="project" value="UniProtKB-SubCell"/>
</dbReference>
<dbReference type="Gene3D" id="2.40.480.10">
    <property type="entry name" value="Allene oxide cyclase-like"/>
    <property type="match status" value="1"/>
</dbReference>
<comment type="subcellular location">
    <subcellularLocation>
        <location evidence="4">Secreted</location>
        <location evidence="4">Extracellular space</location>
        <location evidence="4">Apoplast</location>
    </subcellularLocation>
</comment>
<evidence type="ECO:0000256" key="1">
    <source>
        <dbReference type="ARBA" id="ARBA00010746"/>
    </source>
</evidence>
<dbReference type="AlphaFoldDB" id="A0AAV8DMN9"/>
<evidence type="ECO:0000256" key="3">
    <source>
        <dbReference type="ARBA" id="ARBA00022525"/>
    </source>
</evidence>
<evidence type="ECO:0000256" key="4">
    <source>
        <dbReference type="RuleBase" id="RU363099"/>
    </source>
</evidence>